<name>A0ABS8JLA9_9GAMM</name>
<protein>
    <submittedName>
        <fullName evidence="1">BrnA antitoxin family protein</fullName>
    </submittedName>
</protein>
<reference evidence="1" key="1">
    <citation type="submission" date="2021-10" db="EMBL/GenBank/DDBJ databases">
        <authorList>
            <person name="Lyu M."/>
            <person name="Wang X."/>
            <person name="Meng X."/>
            <person name="Xu K."/>
        </authorList>
    </citation>
    <scope>NUCLEOTIDE SEQUENCE</scope>
    <source>
        <strain evidence="1">A6</strain>
    </source>
</reference>
<comment type="caution">
    <text evidence="1">The sequence shown here is derived from an EMBL/GenBank/DDBJ whole genome shotgun (WGS) entry which is preliminary data.</text>
</comment>
<dbReference type="RefSeq" id="WP_230528191.1">
    <property type="nucleotide sequence ID" value="NZ_JAJGAK010000004.1"/>
</dbReference>
<keyword evidence="2" id="KW-1185">Reference proteome</keyword>
<evidence type="ECO:0000313" key="1">
    <source>
        <dbReference type="EMBL" id="MCC8364400.1"/>
    </source>
</evidence>
<accession>A0ABS8JLA9</accession>
<dbReference type="Pfam" id="PF14384">
    <property type="entry name" value="BrnA_antitoxin"/>
    <property type="match status" value="1"/>
</dbReference>
<sequence length="83" mass="9338">MVQHLRPARTLGVMTRELDFSKGRRGPVLPIPQGKTRITIYIDDEVLDMFREQADRAGRGYQGAMNNALRQSLGLPPTDDATR</sequence>
<evidence type="ECO:0000313" key="2">
    <source>
        <dbReference type="Proteomes" id="UP001165293"/>
    </source>
</evidence>
<dbReference type="InterPro" id="IPR025528">
    <property type="entry name" value="BrnA_antitoxin"/>
</dbReference>
<dbReference type="Proteomes" id="UP001165293">
    <property type="component" value="Unassembled WGS sequence"/>
</dbReference>
<proteinExistence type="predicted"/>
<gene>
    <name evidence="1" type="ORF">LK996_15110</name>
</gene>
<dbReference type="EMBL" id="JAJGAK010000004">
    <property type="protein sequence ID" value="MCC8364400.1"/>
    <property type="molecule type" value="Genomic_DNA"/>
</dbReference>
<organism evidence="1 2">
    <name type="scientific">Noviluteimonas lactosilytica</name>
    <dbReference type="NCBI Taxonomy" id="2888523"/>
    <lineage>
        <taxon>Bacteria</taxon>
        <taxon>Pseudomonadati</taxon>
        <taxon>Pseudomonadota</taxon>
        <taxon>Gammaproteobacteria</taxon>
        <taxon>Lysobacterales</taxon>
        <taxon>Lysobacteraceae</taxon>
        <taxon>Noviluteimonas</taxon>
    </lineage>
</organism>